<dbReference type="AlphaFoldDB" id="A0A1Y2HQ46"/>
<feature type="region of interest" description="Disordered" evidence="5">
    <location>
        <begin position="41"/>
        <end position="88"/>
    </location>
</feature>
<dbReference type="SUPFAM" id="SSF57716">
    <property type="entry name" value="Glucocorticoid receptor-like (DNA-binding domain)"/>
    <property type="match status" value="1"/>
</dbReference>
<name>A0A1Y2HQ46_9FUNG</name>
<dbReference type="GO" id="GO:0008270">
    <property type="term" value="F:zinc ion binding"/>
    <property type="evidence" value="ECO:0007669"/>
    <property type="project" value="UniProtKB-KW"/>
</dbReference>
<keyword evidence="2 4" id="KW-0863">Zinc-finger</keyword>
<reference evidence="7 8" key="1">
    <citation type="submission" date="2016-07" db="EMBL/GenBank/DDBJ databases">
        <title>Pervasive Adenine N6-methylation of Active Genes in Fungi.</title>
        <authorList>
            <consortium name="DOE Joint Genome Institute"/>
            <person name="Mondo S.J."/>
            <person name="Dannebaum R.O."/>
            <person name="Kuo R.C."/>
            <person name="Labutti K."/>
            <person name="Haridas S."/>
            <person name="Kuo A."/>
            <person name="Salamov A."/>
            <person name="Ahrendt S.R."/>
            <person name="Lipzen A."/>
            <person name="Sullivan W."/>
            <person name="Andreopoulos W.B."/>
            <person name="Clum A."/>
            <person name="Lindquist E."/>
            <person name="Daum C."/>
            <person name="Ramamoorthy G.K."/>
            <person name="Gryganskyi A."/>
            <person name="Culley D."/>
            <person name="Magnuson J.K."/>
            <person name="James T.Y."/>
            <person name="O'Malley M.A."/>
            <person name="Stajich J.E."/>
            <person name="Spatafora J.W."/>
            <person name="Visel A."/>
            <person name="Grigoriev I.V."/>
        </authorList>
    </citation>
    <scope>NUCLEOTIDE SEQUENCE [LARGE SCALE GENOMIC DNA]</scope>
    <source>
        <strain evidence="7 8">PL171</strain>
    </source>
</reference>
<accession>A0A1Y2HQ46</accession>
<feature type="compositionally biased region" description="Low complexity" evidence="5">
    <location>
        <begin position="771"/>
        <end position="785"/>
    </location>
</feature>
<feature type="compositionally biased region" description="Low complexity" evidence="5">
    <location>
        <begin position="1007"/>
        <end position="1019"/>
    </location>
</feature>
<keyword evidence="8" id="KW-1185">Reference proteome</keyword>
<feature type="domain" description="GATA-type" evidence="6">
    <location>
        <begin position="302"/>
        <end position="337"/>
    </location>
</feature>
<evidence type="ECO:0000313" key="8">
    <source>
        <dbReference type="Proteomes" id="UP000193411"/>
    </source>
</evidence>
<dbReference type="CDD" id="cd00202">
    <property type="entry name" value="ZnF_GATA"/>
    <property type="match status" value="1"/>
</dbReference>
<protein>
    <recommendedName>
        <fullName evidence="6">GATA-type domain-containing protein</fullName>
    </recommendedName>
</protein>
<sequence length="1019" mass="104977">MLVKCQPLCLRTASQLKADNGATYLTHQLLGGFRGSGHVPMPQLKLATAPSSGKDKADLDNRAASPEIVSPASPEPTPDPQSPPRAARTAGLGANANVVTSPTTSADGSSGGSPALRDDLFLLVARPYPLPPHDTSLDELIQLKVENERLRATLAAKYAAFGGQAAAAPPIGSVLRESAYDELLVVSSRNRQQRQQQHPSQVSSRAESEVDVGGGDSLDGAGNQLDRMDIDATSPLTSPALAAVVGARTGSQQYLPAAGHGSGLAGVITPSDFIDANLIAASTQGRQINRKRTRGSKQTDVSDEGMVCMDCGRTNSPEWRKGPTGEKCLCNACGLRYAKRKKTEKAALGTSLPANNPAILRLQQQIAAATAAAALAASTAPPALGDEDEGQPMVTSPSSTASVAPLNSSNLATNPPTTSPPARSGSQRRAGRPAAKSTSSRRRVDPPPPLALYKPATSVSVSASASALDHPALHLHSPTSPTSNQQTLGVNTIMSSPTSQTQSSLPFQSPPPVTSIPPQSIHMYTGTGPPPWSSSRGTNQDVSVPPASAYGSPPSRSMSTSLGYVPKSGSSAGSYTATTSRYLAREPPSRNGAGGAPPGLSASSSSSEMDRTFGSPAFGGSSSVPQSGTTSGSSANDESPFQNQQHQFYQQLPPMMAGRAPSNAPMSPPGAFSVEWAYAFGTTGGVGPTGVGSSGNGPTPGTLAAAGGGGPSGWDGSLFDDFDAAQVNGPLGQGLMPLNGSRLWSTPSARQQQQLAALFSQVMHSPPPPQQHQQLQQQQASGPPSRRSHSVVSTQGGGPARHMTDLPNQMPASMLGPTPVTSAGPRGGSRADTPELFGGHPVARAGSRLHSRHPSPAAPSGYFDPDLCASPARLAMMPPAQASGSTHGHCHSGPAGPFDTYSPTSYMAAATAAAAASANQQYPPQSYYSPHHPPSVISDQEQQRHHRASFMAAAAGVPQSYVSGPRPSPVQVEHMAAFMDHIRNEQMQMYQAGLSPTWASARGKGRGSSVGSGRFDPGY</sequence>
<dbReference type="PROSITE" id="PS00344">
    <property type="entry name" value="GATA_ZN_FINGER_1"/>
    <property type="match status" value="1"/>
</dbReference>
<dbReference type="STRING" id="765915.A0A1Y2HQ46"/>
<dbReference type="InterPro" id="IPR000679">
    <property type="entry name" value="Znf_GATA"/>
</dbReference>
<feature type="compositionally biased region" description="Low complexity" evidence="5">
    <location>
        <begin position="568"/>
        <end position="580"/>
    </location>
</feature>
<evidence type="ECO:0000256" key="1">
    <source>
        <dbReference type="ARBA" id="ARBA00022723"/>
    </source>
</evidence>
<dbReference type="OrthoDB" id="515064at2759"/>
<feature type="region of interest" description="Disordered" evidence="5">
    <location>
        <begin position="922"/>
        <end position="948"/>
    </location>
</feature>
<evidence type="ECO:0000313" key="7">
    <source>
        <dbReference type="EMBL" id="ORZ36700.1"/>
    </source>
</evidence>
<dbReference type="PANTHER" id="PTHR45658">
    <property type="entry name" value="GATA TRANSCRIPTION FACTOR"/>
    <property type="match status" value="1"/>
</dbReference>
<feature type="compositionally biased region" description="Low complexity" evidence="5">
    <location>
        <begin position="189"/>
        <end position="205"/>
    </location>
</feature>
<feature type="region of interest" description="Disordered" evidence="5">
    <location>
        <begin position="494"/>
        <end position="641"/>
    </location>
</feature>
<dbReference type="EMBL" id="MCFL01000015">
    <property type="protein sequence ID" value="ORZ36700.1"/>
    <property type="molecule type" value="Genomic_DNA"/>
</dbReference>
<feature type="compositionally biased region" description="Polar residues" evidence="5">
    <location>
        <begin position="393"/>
        <end position="427"/>
    </location>
</feature>
<feature type="compositionally biased region" description="Polar residues" evidence="5">
    <location>
        <begin position="620"/>
        <end position="641"/>
    </location>
</feature>
<feature type="non-terminal residue" evidence="7">
    <location>
        <position position="1019"/>
    </location>
</feature>
<feature type="region of interest" description="Disordered" evidence="5">
    <location>
        <begin position="998"/>
        <end position="1019"/>
    </location>
</feature>
<feature type="region of interest" description="Disordered" evidence="5">
    <location>
        <begin position="189"/>
        <end position="226"/>
    </location>
</feature>
<dbReference type="Proteomes" id="UP000193411">
    <property type="component" value="Unassembled WGS sequence"/>
</dbReference>
<keyword evidence="3" id="KW-0862">Zinc</keyword>
<comment type="caution">
    <text evidence="7">The sequence shown here is derived from an EMBL/GenBank/DDBJ whole genome shotgun (WGS) entry which is preliminary data.</text>
</comment>
<dbReference type="InterPro" id="IPR051140">
    <property type="entry name" value="GATA_TF"/>
</dbReference>
<feature type="compositionally biased region" description="Low complexity" evidence="5">
    <location>
        <begin position="598"/>
        <end position="607"/>
    </location>
</feature>
<dbReference type="Gene3D" id="3.30.50.10">
    <property type="entry name" value="Erythroid Transcription Factor GATA-1, subunit A"/>
    <property type="match status" value="1"/>
</dbReference>
<gene>
    <name evidence="7" type="ORF">BCR44DRAFT_1431622</name>
</gene>
<evidence type="ECO:0000259" key="6">
    <source>
        <dbReference type="PROSITE" id="PS50114"/>
    </source>
</evidence>
<feature type="compositionally biased region" description="Polar residues" evidence="5">
    <location>
        <begin position="533"/>
        <end position="542"/>
    </location>
</feature>
<evidence type="ECO:0000256" key="3">
    <source>
        <dbReference type="ARBA" id="ARBA00022833"/>
    </source>
</evidence>
<feature type="region of interest" description="Disordered" evidence="5">
    <location>
        <begin position="763"/>
        <end position="858"/>
    </location>
</feature>
<dbReference type="PROSITE" id="PS50114">
    <property type="entry name" value="GATA_ZN_FINGER_2"/>
    <property type="match status" value="1"/>
</dbReference>
<feature type="region of interest" description="Disordered" evidence="5">
    <location>
        <begin position="689"/>
        <end position="712"/>
    </location>
</feature>
<dbReference type="GO" id="GO:0006355">
    <property type="term" value="P:regulation of DNA-templated transcription"/>
    <property type="evidence" value="ECO:0007669"/>
    <property type="project" value="InterPro"/>
</dbReference>
<keyword evidence="1" id="KW-0479">Metal-binding</keyword>
<evidence type="ECO:0000256" key="2">
    <source>
        <dbReference type="ARBA" id="ARBA00022771"/>
    </source>
</evidence>
<feature type="region of interest" description="Disordered" evidence="5">
    <location>
        <begin position="381"/>
        <end position="453"/>
    </location>
</feature>
<proteinExistence type="predicted"/>
<dbReference type="GO" id="GO:0043565">
    <property type="term" value="F:sequence-specific DNA binding"/>
    <property type="evidence" value="ECO:0007669"/>
    <property type="project" value="InterPro"/>
</dbReference>
<feature type="compositionally biased region" description="Low complexity" evidence="5">
    <location>
        <begin position="696"/>
        <end position="705"/>
    </location>
</feature>
<dbReference type="SMART" id="SM00401">
    <property type="entry name" value="ZnF_GATA"/>
    <property type="match status" value="1"/>
</dbReference>
<evidence type="ECO:0000256" key="4">
    <source>
        <dbReference type="PROSITE-ProRule" id="PRU00094"/>
    </source>
</evidence>
<feature type="compositionally biased region" description="Low complexity" evidence="5">
    <location>
        <begin position="495"/>
        <end position="507"/>
    </location>
</feature>
<dbReference type="InterPro" id="IPR013088">
    <property type="entry name" value="Znf_NHR/GATA"/>
</dbReference>
<feature type="compositionally biased region" description="Pro residues" evidence="5">
    <location>
        <begin position="73"/>
        <end position="83"/>
    </location>
</feature>
<evidence type="ECO:0000256" key="5">
    <source>
        <dbReference type="SAM" id="MobiDB-lite"/>
    </source>
</evidence>
<dbReference type="Pfam" id="PF00320">
    <property type="entry name" value="GATA"/>
    <property type="match status" value="1"/>
</dbReference>
<organism evidence="7 8">
    <name type="scientific">Catenaria anguillulae PL171</name>
    <dbReference type="NCBI Taxonomy" id="765915"/>
    <lineage>
        <taxon>Eukaryota</taxon>
        <taxon>Fungi</taxon>
        <taxon>Fungi incertae sedis</taxon>
        <taxon>Blastocladiomycota</taxon>
        <taxon>Blastocladiomycetes</taxon>
        <taxon>Blastocladiales</taxon>
        <taxon>Catenariaceae</taxon>
        <taxon>Catenaria</taxon>
    </lineage>
</organism>